<dbReference type="Pfam" id="PF00008">
    <property type="entry name" value="EGF"/>
    <property type="match status" value="1"/>
</dbReference>
<dbReference type="InterPro" id="IPR013783">
    <property type="entry name" value="Ig-like_fold"/>
</dbReference>
<dbReference type="OrthoDB" id="6138650at2759"/>
<evidence type="ECO:0000259" key="7">
    <source>
        <dbReference type="PROSITE" id="PS50835"/>
    </source>
</evidence>
<feature type="transmembrane region" description="Helical" evidence="4">
    <location>
        <begin position="941"/>
        <end position="969"/>
    </location>
</feature>
<dbReference type="InterPro" id="IPR036179">
    <property type="entry name" value="Ig-like_dom_sf"/>
</dbReference>
<feature type="domain" description="EGF-like" evidence="5">
    <location>
        <begin position="51"/>
        <end position="89"/>
    </location>
</feature>
<dbReference type="Gene3D" id="2.60.40.10">
    <property type="entry name" value="Immunoglobulins"/>
    <property type="match status" value="2"/>
</dbReference>
<keyword evidence="4" id="KW-1133">Transmembrane helix</keyword>
<dbReference type="SUPFAM" id="SSF111418">
    <property type="entry name" value="Hormone receptor domain"/>
    <property type="match status" value="1"/>
</dbReference>
<accession>A0A8J9YF51</accession>
<keyword evidence="4" id="KW-0812">Transmembrane</keyword>
<keyword evidence="2" id="KW-0325">Glycoprotein</keyword>
<protein>
    <submittedName>
        <fullName evidence="8">Uncharacterized protein</fullName>
    </submittedName>
</protein>
<dbReference type="PROSITE" id="PS00022">
    <property type="entry name" value="EGF_1"/>
    <property type="match status" value="2"/>
</dbReference>
<feature type="domain" description="EGF-like" evidence="5">
    <location>
        <begin position="90"/>
        <end position="129"/>
    </location>
</feature>
<dbReference type="PROSITE" id="PS50026">
    <property type="entry name" value="EGF_3"/>
    <property type="match status" value="2"/>
</dbReference>
<dbReference type="InterPro" id="IPR001879">
    <property type="entry name" value="GPCR_2_extracellular_dom"/>
</dbReference>
<dbReference type="PANTHER" id="PTHR45813:SF8">
    <property type="entry name" value="IG-LIKE DOMAIN-CONTAINING PROTEIN"/>
    <property type="match status" value="1"/>
</dbReference>
<dbReference type="GO" id="GO:0016020">
    <property type="term" value="C:membrane"/>
    <property type="evidence" value="ECO:0007669"/>
    <property type="project" value="InterPro"/>
</dbReference>
<feature type="domain" description="Ig-like" evidence="7">
    <location>
        <begin position="369"/>
        <end position="458"/>
    </location>
</feature>
<feature type="disulfide bond" evidence="3">
    <location>
        <begin position="119"/>
        <end position="128"/>
    </location>
</feature>
<dbReference type="InterPro" id="IPR007110">
    <property type="entry name" value="Ig-like_dom"/>
</dbReference>
<name>A0A8J9YF51_9NEOP</name>
<dbReference type="PROSITE" id="PS01186">
    <property type="entry name" value="EGF_2"/>
    <property type="match status" value="2"/>
</dbReference>
<dbReference type="InterPro" id="IPR051587">
    <property type="entry name" value="Adhesion_GPCR"/>
</dbReference>
<evidence type="ECO:0000313" key="9">
    <source>
        <dbReference type="Proteomes" id="UP000838878"/>
    </source>
</evidence>
<feature type="domain" description="G-protein coupled receptors family 2 profile 1" evidence="6">
    <location>
        <begin position="443"/>
        <end position="527"/>
    </location>
</feature>
<dbReference type="Pfam" id="PF13927">
    <property type="entry name" value="Ig_3"/>
    <property type="match status" value="1"/>
</dbReference>
<evidence type="ECO:0000256" key="2">
    <source>
        <dbReference type="ARBA" id="ARBA00023180"/>
    </source>
</evidence>
<dbReference type="Gene3D" id="2.10.25.10">
    <property type="entry name" value="Laminin"/>
    <property type="match status" value="1"/>
</dbReference>
<gene>
    <name evidence="8" type="ORF">BINO364_LOCUS13739</name>
</gene>
<feature type="disulfide bond" evidence="3">
    <location>
        <begin position="60"/>
        <end position="77"/>
    </location>
</feature>
<evidence type="ECO:0000256" key="4">
    <source>
        <dbReference type="SAM" id="Phobius"/>
    </source>
</evidence>
<keyword evidence="3" id="KW-0245">EGF-like domain</keyword>
<dbReference type="EMBL" id="OV170227">
    <property type="protein sequence ID" value="CAH0728534.1"/>
    <property type="molecule type" value="Genomic_DNA"/>
</dbReference>
<dbReference type="PANTHER" id="PTHR45813">
    <property type="entry name" value="IG-LIKE DOMAIN-CONTAINING PROTEIN"/>
    <property type="match status" value="1"/>
</dbReference>
<dbReference type="SMART" id="SM00008">
    <property type="entry name" value="HormR"/>
    <property type="match status" value="1"/>
</dbReference>
<dbReference type="Gene3D" id="4.10.1240.10">
    <property type="entry name" value="GPCR, family 2, extracellular hormone receptor domain"/>
    <property type="match status" value="1"/>
</dbReference>
<dbReference type="CDD" id="cd00054">
    <property type="entry name" value="EGF_CA"/>
    <property type="match status" value="1"/>
</dbReference>
<dbReference type="SUPFAM" id="SSF57196">
    <property type="entry name" value="EGF/Laminin"/>
    <property type="match status" value="1"/>
</dbReference>
<evidence type="ECO:0000256" key="3">
    <source>
        <dbReference type="PROSITE-ProRule" id="PRU00076"/>
    </source>
</evidence>
<keyword evidence="3" id="KW-1015">Disulfide bond</keyword>
<dbReference type="InterPro" id="IPR003599">
    <property type="entry name" value="Ig_sub"/>
</dbReference>
<dbReference type="GO" id="GO:0004930">
    <property type="term" value="F:G protein-coupled receptor activity"/>
    <property type="evidence" value="ECO:0007669"/>
    <property type="project" value="InterPro"/>
</dbReference>
<comment type="caution">
    <text evidence="3">Lacks conserved residue(s) required for the propagation of feature annotation.</text>
</comment>
<dbReference type="SMART" id="SM00409">
    <property type="entry name" value="IG"/>
    <property type="match status" value="2"/>
</dbReference>
<feature type="domain" description="Ig-like" evidence="7">
    <location>
        <begin position="263"/>
        <end position="364"/>
    </location>
</feature>
<dbReference type="SUPFAM" id="SSF48726">
    <property type="entry name" value="Immunoglobulin"/>
    <property type="match status" value="2"/>
</dbReference>
<comment type="similarity">
    <text evidence="1">Belongs to the G-protein coupled receptor 2 family. Adhesion G-protein coupled receptor (ADGR) subfamily.</text>
</comment>
<dbReference type="InterPro" id="IPR036445">
    <property type="entry name" value="GPCR_2_extracell_dom_sf"/>
</dbReference>
<feature type="transmembrane region" description="Helical" evidence="4">
    <location>
        <begin position="990"/>
        <end position="1012"/>
    </location>
</feature>
<evidence type="ECO:0000313" key="8">
    <source>
        <dbReference type="EMBL" id="CAH0728534.1"/>
    </source>
</evidence>
<dbReference type="SMART" id="SM00181">
    <property type="entry name" value="EGF"/>
    <property type="match status" value="2"/>
</dbReference>
<feature type="transmembrane region" description="Helical" evidence="4">
    <location>
        <begin position="1018"/>
        <end position="1042"/>
    </location>
</feature>
<dbReference type="InterPro" id="IPR046338">
    <property type="entry name" value="GAIN_dom_sf"/>
</dbReference>
<dbReference type="PROSITE" id="PS50835">
    <property type="entry name" value="IG_LIKE"/>
    <property type="match status" value="2"/>
</dbReference>
<evidence type="ECO:0000256" key="1">
    <source>
        <dbReference type="ARBA" id="ARBA00007343"/>
    </source>
</evidence>
<keyword evidence="9" id="KW-1185">Reference proteome</keyword>
<sequence length="1319" mass="143831">MALHCEVQSPVLVVELTLNRLEGTQLRALGLLSVFGFNMTYVVKAPTTSPEPTSCSAIECRLLGHCYAKYDYKEFYCACFEGYSGADCGVGPLCPRTPNMCKNGGTCRQMGPAAVSCICAPGYTGDLCESQIAAPECGIEECSEGCKGGSTCDCNPKDTDVSSARFDTRLQIMDQNNIDISQEVIKQITNYLRASNITLHDDIQILNISDPEVSGARTVWLRVWGARREAGALRTALARLAATRSRSDRLRVLPATLHFDMQPALSLHTLIVNQRPEVWEGSEFILSCMAYGSPEIAFTWYKDGVKVNFNGTTRDIWTRTVAEDALGRRMSVLGISEAKKPDSGRWSCSADDAGRRRCSALRLTILRPPDIRLVPSTLTVNKGDNVSITCLADAGRVHGTLGFSWARERSLLPLAPGREVWEDLYPAGSVLKLYNIQKSGEFRCQVSSVAGTNAKGVTMWALGAKDEACESEASHGLRWPKTAPGAHASATCPPGHSGESTRFCEPKTTQHGVKWTSPDFSGCVADSLKDIYEQFTRISYGYSWDNVSYVAHQYGAVLRFLPAHPGEGTLPLQHSREMLNYLRSAAGKFQDKQESVPHLLIIYDTLLKHPDAFLDEEKIYNLQNAVVNTAAMKDNLDHQYQEFTVKTKQVREDSAAHFTFAQYPSADEWLLTSAGVELVAKSGNASVVAVQYHNLAARLPSLRRSIEFNTSNSRNGREMEYQLASAQVQISATRSDAHTVTLLFVHSRNYSAIASKLACGLRTPSEPRTWITKACEVRIPEPTHIACRCRGLGTYALFTIARSTLTDVEKDLRGVVKITVGVGGAMCLAAAALQLLSLVPGGVARLPVLLKAATAGTHSAAVLTLLECDTRQEEACPGALGWVCAACWCAGCAALCAQPLLLQAELAGHQRLPSVALLAGVCTLAWLTARLWGGAPLQLGAAAQAVCAVSCAALALLCLALTLCAALRLRTITHKVPAERRTYLRDRSRVVRHTLAVLATCSAAQAAGVWWAQPGPRALPHVLALSAAALANGITMFVCYVIRDEQCLQSARRLLSLPTNRDWQESPAGDTSLSLYIKQGGEVESRGGAGVIESSSSPVSPLASYWRAPGLESPARMHRRQSTPDSRADIVRCVEYKDSLLSPLRYDGHHVTTTHAVCDLIPHTPHNPHSPLAPHVAQPEYMARVCLELGVLKTPPIETPLLTCSVDFEPYDKTIDTSKDACTICVQSTPDVSKMTSPPIKSCLKKTKKDFSSSISLPSLDMNDKYKSDIEQVNREWNRAYDSPETDRMLNKISDDLDFLLNRTQDKSTKHNQIEEAPT</sequence>
<feature type="non-terminal residue" evidence="8">
    <location>
        <position position="1319"/>
    </location>
</feature>
<evidence type="ECO:0000259" key="5">
    <source>
        <dbReference type="PROSITE" id="PS50026"/>
    </source>
</evidence>
<evidence type="ECO:0000259" key="6">
    <source>
        <dbReference type="PROSITE" id="PS50227"/>
    </source>
</evidence>
<feature type="disulfide bond" evidence="3">
    <location>
        <begin position="79"/>
        <end position="88"/>
    </location>
</feature>
<dbReference type="Gene3D" id="2.60.220.50">
    <property type="match status" value="1"/>
</dbReference>
<dbReference type="InterPro" id="IPR000742">
    <property type="entry name" value="EGF"/>
</dbReference>
<dbReference type="PROSITE" id="PS50227">
    <property type="entry name" value="G_PROTEIN_RECEP_F2_3"/>
    <property type="match status" value="1"/>
</dbReference>
<proteinExistence type="inferred from homology"/>
<keyword evidence="4" id="KW-0472">Membrane</keyword>
<dbReference type="GO" id="GO:0007189">
    <property type="term" value="P:adenylate cyclase-activating G protein-coupled receptor signaling pathway"/>
    <property type="evidence" value="ECO:0007669"/>
    <property type="project" value="TreeGrafter"/>
</dbReference>
<reference evidence="8" key="1">
    <citation type="submission" date="2021-12" db="EMBL/GenBank/DDBJ databases">
        <authorList>
            <person name="Martin H S."/>
        </authorList>
    </citation>
    <scope>NUCLEOTIDE SEQUENCE</scope>
</reference>
<organism evidence="8 9">
    <name type="scientific">Brenthis ino</name>
    <name type="common">lesser marbled fritillary</name>
    <dbReference type="NCBI Taxonomy" id="405034"/>
    <lineage>
        <taxon>Eukaryota</taxon>
        <taxon>Metazoa</taxon>
        <taxon>Ecdysozoa</taxon>
        <taxon>Arthropoda</taxon>
        <taxon>Hexapoda</taxon>
        <taxon>Insecta</taxon>
        <taxon>Pterygota</taxon>
        <taxon>Neoptera</taxon>
        <taxon>Endopterygota</taxon>
        <taxon>Lepidoptera</taxon>
        <taxon>Glossata</taxon>
        <taxon>Ditrysia</taxon>
        <taxon>Papilionoidea</taxon>
        <taxon>Nymphalidae</taxon>
        <taxon>Heliconiinae</taxon>
        <taxon>Argynnini</taxon>
        <taxon>Brenthis</taxon>
    </lineage>
</organism>
<dbReference type="Proteomes" id="UP000838878">
    <property type="component" value="Chromosome 7"/>
</dbReference>